<dbReference type="AlphaFoldDB" id="A0A6G0SHA9"/>
<name>A0A6G0SHA9_9STRA</name>
<evidence type="ECO:0000313" key="1">
    <source>
        <dbReference type="EMBL" id="KAE9357639.1"/>
    </source>
</evidence>
<reference evidence="1 2" key="1">
    <citation type="submission" date="2018-09" db="EMBL/GenBank/DDBJ databases">
        <title>Genomic investigation of the strawberry pathogen Phytophthora fragariae indicates pathogenicity is determined by transcriptional variation in three key races.</title>
        <authorList>
            <person name="Adams T.M."/>
            <person name="Armitage A.D."/>
            <person name="Sobczyk M.K."/>
            <person name="Bates H.J."/>
            <person name="Dunwell J.M."/>
            <person name="Nellist C.F."/>
            <person name="Harrison R.J."/>
        </authorList>
    </citation>
    <scope>NUCLEOTIDE SEQUENCE [LARGE SCALE GENOMIC DNA]</scope>
    <source>
        <strain evidence="1 2">NOV-77</strain>
    </source>
</reference>
<dbReference type="Proteomes" id="UP000486351">
    <property type="component" value="Unassembled WGS sequence"/>
</dbReference>
<accession>A0A6G0SHA9</accession>
<organism evidence="1 2">
    <name type="scientific">Phytophthora fragariae</name>
    <dbReference type="NCBI Taxonomy" id="53985"/>
    <lineage>
        <taxon>Eukaryota</taxon>
        <taxon>Sar</taxon>
        <taxon>Stramenopiles</taxon>
        <taxon>Oomycota</taxon>
        <taxon>Peronosporomycetes</taxon>
        <taxon>Peronosporales</taxon>
        <taxon>Peronosporaceae</taxon>
        <taxon>Phytophthora</taxon>
    </lineage>
</organism>
<protein>
    <submittedName>
        <fullName evidence="1">Uncharacterized protein</fullName>
    </submittedName>
</protein>
<comment type="caution">
    <text evidence="1">The sequence shown here is derived from an EMBL/GenBank/DDBJ whole genome shotgun (WGS) entry which is preliminary data.</text>
</comment>
<gene>
    <name evidence="1" type="ORF">PF008_g3081</name>
</gene>
<sequence>MVLKTLAHGAHVVVSTFRLIFTTEAGVNEPHELSNWPLSSRRIYRDSASTIGILSSASFYYIDGLNDRYTKLVTCSQKHYARIEPQAQLTS</sequence>
<evidence type="ECO:0000313" key="2">
    <source>
        <dbReference type="Proteomes" id="UP000486351"/>
    </source>
</evidence>
<proteinExistence type="predicted"/>
<dbReference type="EMBL" id="QXFY01000090">
    <property type="protein sequence ID" value="KAE9357639.1"/>
    <property type="molecule type" value="Genomic_DNA"/>
</dbReference>